<dbReference type="InterPro" id="IPR013658">
    <property type="entry name" value="SGL"/>
</dbReference>
<evidence type="ECO:0000256" key="1">
    <source>
        <dbReference type="ARBA" id="ARBA00022801"/>
    </source>
</evidence>
<dbReference type="PANTHER" id="PTHR47572:SF4">
    <property type="entry name" value="LACTONASE DRP35"/>
    <property type="match status" value="1"/>
</dbReference>
<dbReference type="RefSeq" id="WP_311368049.1">
    <property type="nucleotide sequence ID" value="NZ_JAVRHX010000001.1"/>
</dbReference>
<reference evidence="4 5" key="1">
    <citation type="submission" date="2023-09" db="EMBL/GenBank/DDBJ databases">
        <authorList>
            <person name="Rey-Velasco X."/>
        </authorList>
    </citation>
    <scope>NUCLEOTIDE SEQUENCE [LARGE SCALE GENOMIC DNA]</scope>
    <source>
        <strain evidence="4 5">P117</strain>
    </source>
</reference>
<dbReference type="Gene3D" id="2.120.10.30">
    <property type="entry name" value="TolB, C-terminal domain"/>
    <property type="match status" value="1"/>
</dbReference>
<evidence type="ECO:0000259" key="3">
    <source>
        <dbReference type="Pfam" id="PF08450"/>
    </source>
</evidence>
<evidence type="ECO:0000256" key="2">
    <source>
        <dbReference type="SAM" id="SignalP"/>
    </source>
</evidence>
<organism evidence="4 5">
    <name type="scientific">Glaciecola petra</name>
    <dbReference type="NCBI Taxonomy" id="3075602"/>
    <lineage>
        <taxon>Bacteria</taxon>
        <taxon>Pseudomonadati</taxon>
        <taxon>Pseudomonadota</taxon>
        <taxon>Gammaproteobacteria</taxon>
        <taxon>Alteromonadales</taxon>
        <taxon>Alteromonadaceae</taxon>
        <taxon>Glaciecola</taxon>
    </lineage>
</organism>
<evidence type="ECO:0000313" key="5">
    <source>
        <dbReference type="Proteomes" id="UP001253545"/>
    </source>
</evidence>
<feature type="signal peptide" evidence="2">
    <location>
        <begin position="1"/>
        <end position="23"/>
    </location>
</feature>
<dbReference type="PANTHER" id="PTHR47572">
    <property type="entry name" value="LIPOPROTEIN-RELATED"/>
    <property type="match status" value="1"/>
</dbReference>
<dbReference type="EMBL" id="JAVRHX010000001">
    <property type="protein sequence ID" value="MDT0594582.1"/>
    <property type="molecule type" value="Genomic_DNA"/>
</dbReference>
<name>A0ABU2ZPN9_9ALTE</name>
<dbReference type="Proteomes" id="UP001253545">
    <property type="component" value="Unassembled WGS sequence"/>
</dbReference>
<dbReference type="InterPro" id="IPR051262">
    <property type="entry name" value="SMP-30/CGR1_Lactonase"/>
</dbReference>
<sequence>MIKPNIAQSILLYCALSIFSVTAYTQQNNAPRIEVYDKSAFKIINEFASVETLGEGYSWSEGPVWVGDGGYLLFSDVPENKVYKYKEGEGVTEYLAPSGSTNIYADAGTQGSNGLLINGEGKLVLMQHGDRRISTYDLNTIGLDNDKPKYESLVSHYQGKRLNSPNDAVFDSQGNLYFTDPPYGLSGGMNDPAKELDFQGIFKLSPKGELSLIDDSVSYPNGIILSNDEQSLIVAVSDPKKLEWIKFTKNSVGKFTHKKSFYDVSDLVDKKGHEGYPDGMVLHSSGNFFATGPGGVWLFSPKGKVLARIFTGRKTANCTLSGDEKTLFMTAHDQLLALALR</sequence>
<accession>A0ABU2ZPN9</accession>
<comment type="caution">
    <text evidence="4">The sequence shown here is derived from an EMBL/GenBank/DDBJ whole genome shotgun (WGS) entry which is preliminary data.</text>
</comment>
<dbReference type="Pfam" id="PF08450">
    <property type="entry name" value="SGL"/>
    <property type="match status" value="1"/>
</dbReference>
<dbReference type="SUPFAM" id="SSF63829">
    <property type="entry name" value="Calcium-dependent phosphotriesterase"/>
    <property type="match status" value="1"/>
</dbReference>
<protein>
    <submittedName>
        <fullName evidence="4">SMP-30/gluconolactonase/LRE family protein</fullName>
    </submittedName>
</protein>
<gene>
    <name evidence="4" type="ORF">RM552_06980</name>
</gene>
<feature type="domain" description="SMP-30/Gluconolactonase/LRE-like region" evidence="3">
    <location>
        <begin position="59"/>
        <end position="332"/>
    </location>
</feature>
<keyword evidence="2" id="KW-0732">Signal</keyword>
<proteinExistence type="predicted"/>
<feature type="chain" id="PRO_5046550612" evidence="2">
    <location>
        <begin position="24"/>
        <end position="341"/>
    </location>
</feature>
<evidence type="ECO:0000313" key="4">
    <source>
        <dbReference type="EMBL" id="MDT0594582.1"/>
    </source>
</evidence>
<dbReference type="InterPro" id="IPR011042">
    <property type="entry name" value="6-blade_b-propeller_TolB-like"/>
</dbReference>
<keyword evidence="5" id="KW-1185">Reference proteome</keyword>
<keyword evidence="1" id="KW-0378">Hydrolase</keyword>